<evidence type="ECO:0000256" key="1">
    <source>
        <dbReference type="SAM" id="SignalP"/>
    </source>
</evidence>
<feature type="chain" id="PRO_5011692837" evidence="1">
    <location>
        <begin position="18"/>
        <end position="160"/>
    </location>
</feature>
<dbReference type="OrthoDB" id="7629596at2"/>
<dbReference type="EMBL" id="FOMW01000003">
    <property type="protein sequence ID" value="SFD85527.1"/>
    <property type="molecule type" value="Genomic_DNA"/>
</dbReference>
<protein>
    <submittedName>
        <fullName evidence="2">LPS-assembly lipoprotein</fullName>
    </submittedName>
</protein>
<proteinExistence type="predicted"/>
<organism evidence="2 3">
    <name type="scientific">Sulfitobacter brevis</name>
    <dbReference type="NCBI Taxonomy" id="74348"/>
    <lineage>
        <taxon>Bacteria</taxon>
        <taxon>Pseudomonadati</taxon>
        <taxon>Pseudomonadota</taxon>
        <taxon>Alphaproteobacteria</taxon>
        <taxon>Rhodobacterales</taxon>
        <taxon>Roseobacteraceae</taxon>
        <taxon>Sulfitobacter</taxon>
    </lineage>
</organism>
<gene>
    <name evidence="2" type="ORF">SAMN04488523_103100</name>
</gene>
<reference evidence="2 3" key="1">
    <citation type="submission" date="2016-10" db="EMBL/GenBank/DDBJ databases">
        <authorList>
            <person name="de Groot N.N."/>
        </authorList>
    </citation>
    <scope>NUCLEOTIDE SEQUENCE [LARGE SCALE GENOMIC DNA]</scope>
    <source>
        <strain evidence="2 3">DSM 11443</strain>
    </source>
</reference>
<dbReference type="Proteomes" id="UP000198977">
    <property type="component" value="Unassembled WGS sequence"/>
</dbReference>
<dbReference type="Pfam" id="PF04390">
    <property type="entry name" value="LptE"/>
    <property type="match status" value="1"/>
</dbReference>
<evidence type="ECO:0000313" key="2">
    <source>
        <dbReference type="EMBL" id="SFD85527.1"/>
    </source>
</evidence>
<evidence type="ECO:0000313" key="3">
    <source>
        <dbReference type="Proteomes" id="UP000198977"/>
    </source>
</evidence>
<dbReference type="Gene3D" id="3.30.160.150">
    <property type="entry name" value="Lipoprotein like domain"/>
    <property type="match status" value="1"/>
</dbReference>
<dbReference type="GO" id="GO:0019867">
    <property type="term" value="C:outer membrane"/>
    <property type="evidence" value="ECO:0007669"/>
    <property type="project" value="InterPro"/>
</dbReference>
<name>A0A1I1VR50_9RHOB</name>
<keyword evidence="2" id="KW-0449">Lipoprotein</keyword>
<accession>A0A1I1VR50</accession>
<sequence>MSLLNRRTALLMPLALAACGFQPVYGPDGAGTALQNQVRVDDPTDRNGYVLTRELETRLGRAANPRFGLALIIVTSEDGLAIDSEGDTDRYNILGSADYALRDLASGAILSSGKVENFTGYSATGTTVATLASQQDAQGRLMTILAQQIVTRLYTADLSA</sequence>
<feature type="signal peptide" evidence="1">
    <location>
        <begin position="1"/>
        <end position="17"/>
    </location>
</feature>
<dbReference type="InterPro" id="IPR007485">
    <property type="entry name" value="LPS_assembly_LptE"/>
</dbReference>
<dbReference type="STRING" id="74348.SAMN04488523_103100"/>
<keyword evidence="1" id="KW-0732">Signal</keyword>
<dbReference type="AlphaFoldDB" id="A0A1I1VR50"/>
<dbReference type="PROSITE" id="PS51257">
    <property type="entry name" value="PROKAR_LIPOPROTEIN"/>
    <property type="match status" value="1"/>
</dbReference>
<dbReference type="GO" id="GO:0043165">
    <property type="term" value="P:Gram-negative-bacterium-type cell outer membrane assembly"/>
    <property type="evidence" value="ECO:0007669"/>
    <property type="project" value="InterPro"/>
</dbReference>
<dbReference type="RefSeq" id="WP_093922727.1">
    <property type="nucleotide sequence ID" value="NZ_FOMW01000003.1"/>
</dbReference>
<keyword evidence="3" id="KW-1185">Reference proteome</keyword>